<evidence type="ECO:0000313" key="9">
    <source>
        <dbReference type="Proteomes" id="UP000750334"/>
    </source>
</evidence>
<evidence type="ECO:0000256" key="1">
    <source>
        <dbReference type="ARBA" id="ARBA00004141"/>
    </source>
</evidence>
<evidence type="ECO:0000313" key="8">
    <source>
        <dbReference type="EMBL" id="KAG0661482.1"/>
    </source>
</evidence>
<comment type="subcellular location">
    <subcellularLocation>
        <location evidence="1">Membrane</location>
        <topology evidence="1">Multi-pass membrane protein</topology>
    </subcellularLocation>
</comment>
<sequence length="831" mass="95613">MPISFRELDPNFIIKFNRDDYNEELLKNALINKRINCKSGTDNDKKQSSLYVRIDPNEDKILDLFDVIMDMKFIRNVIPIYDHETKRRITYSVEDIIKDFYRFPTDNELIELTLLSGNPDVGFYFVYFNYYMKYLIIAGAGGLLIRYIYGKEKSSFNGLYTFGIFLWSLYYTINWVYKLKPSYSKKLLKVQKLSVQFMKNKNNLKQESSPKITVLKKIGFLPIAALFVAGLLFCQLSCFSLEIFVTQLYDGNYTVIFSLFPPILLSIFSTLLTTIYNLVFVNPFVKFEKGPSPDGSRLEKNIPLIFLMNFAPLMITLKWNTEFRPMIKRNYSLPLKGSEFGIDVNRHNNQMIYFTITNQLVTLALDNILPIILQKVKEKFMGSGKSTSSKSLTLSNMKFNNPTEIEYWQQGQNYENNIWGEFNVDENYKKLIIQLGFVMLFSTIWPVTPFIYFMFDIIFFRADLYRCLIKCTPSSIPNNQISPQPVEMKRHSSQGSWDIILQILTWFATIVNPLISLLHHHHQIIATTTVDEKSIVRHPWIQKGVHKLLISNEYIPGVIGLEQCLLLAAVVSYKMHTSSGRPQHSKKYDAMSQITSDTQKNVSTSPQSITITNFDMHGKEINSQEKNISNTNNDSTTTKVRDAGDNTSNIVRRRGYTLPNKTEPHTTRKRSTTITSEDETPSPTVTPQFSYTDDTPVKHRNSIASMKKFVLKLKRHSTHPPEETEYPPPEMYVTGKYHEMNENHFPQTLRNSAEETRHRSGSLRSDLNNVSTSPNSLAATAATAALFGGSENHNSYTHKPSNEVTRVPIKHEHILKNITNTNDAKAMNLAQ</sequence>
<dbReference type="PANTHER" id="PTHR12308">
    <property type="entry name" value="ANOCTAMIN"/>
    <property type="match status" value="1"/>
</dbReference>
<feature type="transmembrane region" description="Helical" evidence="6">
    <location>
        <begin position="253"/>
        <end position="281"/>
    </location>
</feature>
<dbReference type="InterPro" id="IPR007632">
    <property type="entry name" value="Anoctamin"/>
</dbReference>
<accession>A0A9P6W3F9</accession>
<organism evidence="8 9">
    <name type="scientific">Maudiozyma exigua</name>
    <name type="common">Yeast</name>
    <name type="synonym">Kazachstania exigua</name>
    <dbReference type="NCBI Taxonomy" id="34358"/>
    <lineage>
        <taxon>Eukaryota</taxon>
        <taxon>Fungi</taxon>
        <taxon>Dikarya</taxon>
        <taxon>Ascomycota</taxon>
        <taxon>Saccharomycotina</taxon>
        <taxon>Saccharomycetes</taxon>
        <taxon>Saccharomycetales</taxon>
        <taxon>Saccharomycetaceae</taxon>
        <taxon>Maudiozyma</taxon>
    </lineage>
</organism>
<feature type="transmembrane region" description="Helical" evidence="6">
    <location>
        <begin position="218"/>
        <end position="241"/>
    </location>
</feature>
<feature type="region of interest" description="Disordered" evidence="5">
    <location>
        <begin position="658"/>
        <end position="696"/>
    </location>
</feature>
<dbReference type="GO" id="GO:0005254">
    <property type="term" value="F:chloride channel activity"/>
    <property type="evidence" value="ECO:0007669"/>
    <property type="project" value="TreeGrafter"/>
</dbReference>
<dbReference type="GO" id="GO:0016020">
    <property type="term" value="C:membrane"/>
    <property type="evidence" value="ECO:0007669"/>
    <property type="project" value="UniProtKB-SubCell"/>
</dbReference>
<evidence type="ECO:0000259" key="7">
    <source>
        <dbReference type="Pfam" id="PF04547"/>
    </source>
</evidence>
<dbReference type="PANTHER" id="PTHR12308:SF73">
    <property type="entry name" value="ANOCTAMIN"/>
    <property type="match status" value="1"/>
</dbReference>
<dbReference type="AlphaFoldDB" id="A0A9P6W3F9"/>
<reference evidence="8 9" key="1">
    <citation type="submission" date="2020-11" db="EMBL/GenBank/DDBJ databases">
        <title>Kefir isolates.</title>
        <authorList>
            <person name="Marcisauskas S."/>
            <person name="Kim Y."/>
            <person name="Blasche S."/>
        </authorList>
    </citation>
    <scope>NUCLEOTIDE SEQUENCE [LARGE SCALE GENOMIC DNA]</scope>
    <source>
        <strain evidence="8 9">OG2</strain>
    </source>
</reference>
<feature type="transmembrane region" description="Helical" evidence="6">
    <location>
        <begin position="301"/>
        <end position="319"/>
    </location>
</feature>
<keyword evidence="3 6" id="KW-1133">Transmembrane helix</keyword>
<feature type="transmembrane region" description="Helical" evidence="6">
    <location>
        <begin position="156"/>
        <end position="177"/>
    </location>
</feature>
<feature type="domain" description="Anoctamin transmembrane" evidence="7">
    <location>
        <begin position="121"/>
        <end position="520"/>
    </location>
</feature>
<dbReference type="Proteomes" id="UP000750334">
    <property type="component" value="Unassembled WGS sequence"/>
</dbReference>
<dbReference type="GO" id="GO:0032541">
    <property type="term" value="C:cortical endoplasmic reticulum"/>
    <property type="evidence" value="ECO:0007669"/>
    <property type="project" value="TreeGrafter"/>
</dbReference>
<dbReference type="EMBL" id="PUHR01000159">
    <property type="protein sequence ID" value="KAG0661482.1"/>
    <property type="molecule type" value="Genomic_DNA"/>
</dbReference>
<protein>
    <recommendedName>
        <fullName evidence="7">Anoctamin transmembrane domain-containing protein</fullName>
    </recommendedName>
</protein>
<comment type="caution">
    <text evidence="8">The sequence shown here is derived from an EMBL/GenBank/DDBJ whole genome shotgun (WGS) entry which is preliminary data.</text>
</comment>
<evidence type="ECO:0000256" key="2">
    <source>
        <dbReference type="ARBA" id="ARBA00022692"/>
    </source>
</evidence>
<feature type="transmembrane region" description="Helical" evidence="6">
    <location>
        <begin position="131"/>
        <end position="149"/>
    </location>
</feature>
<keyword evidence="9" id="KW-1185">Reference proteome</keyword>
<name>A0A9P6W3F9_MAUEX</name>
<dbReference type="InterPro" id="IPR049452">
    <property type="entry name" value="Anoctamin_TM"/>
</dbReference>
<keyword evidence="2 6" id="KW-0812">Transmembrane</keyword>
<feature type="compositionally biased region" description="Polar residues" evidence="5">
    <location>
        <begin position="681"/>
        <end position="693"/>
    </location>
</feature>
<feature type="transmembrane region" description="Helical" evidence="6">
    <location>
        <begin position="431"/>
        <end position="455"/>
    </location>
</feature>
<dbReference type="OrthoDB" id="296386at2759"/>
<dbReference type="Pfam" id="PF04547">
    <property type="entry name" value="Anoctamin"/>
    <property type="match status" value="1"/>
</dbReference>
<keyword evidence="4 6" id="KW-0472">Membrane</keyword>
<feature type="non-terminal residue" evidence="8">
    <location>
        <position position="1"/>
    </location>
</feature>
<evidence type="ECO:0000256" key="3">
    <source>
        <dbReference type="ARBA" id="ARBA00022989"/>
    </source>
</evidence>
<proteinExistence type="predicted"/>
<evidence type="ECO:0000256" key="6">
    <source>
        <dbReference type="SAM" id="Phobius"/>
    </source>
</evidence>
<evidence type="ECO:0000256" key="5">
    <source>
        <dbReference type="SAM" id="MobiDB-lite"/>
    </source>
</evidence>
<evidence type="ECO:0000256" key="4">
    <source>
        <dbReference type="ARBA" id="ARBA00023136"/>
    </source>
</evidence>
<gene>
    <name evidence="8" type="ORF">C6P45_001304</name>
</gene>